<evidence type="ECO:0000313" key="2">
    <source>
        <dbReference type="EMBL" id="OEU22605.1"/>
    </source>
</evidence>
<evidence type="ECO:0000313" key="3">
    <source>
        <dbReference type="Proteomes" id="UP000095751"/>
    </source>
</evidence>
<sequence length="619" mass="71018">MDDSSSSSSSSRKDDLLSQEDLNEFLSCQHLISDDDILEILSGTGDEKYSTDSWHRLKNNNRCDERVLLRQAFHRRKHEIRLLTAEYKETRNGGTARIDEDGRLVRDTEPPQPPRANLLPQRREAEATISLAVQDLRNIRVPGEDFEVILLDPQGRPARNESRNNNNNNRNHNQVLMNLTLRRIAITMFIAIAAFTCALLQILPLSSMKEKLSVNTDFDVLLYELLDVRGWKDHVNECSGGLADRSIEKLGWFQKMMMHKKKMIDCSKGVLHIPSKRVLFEDYSARSSSEQEKTKLQEYSLGVNISWFMPCSDRRPSHLEQQNQQLIGCMQQTNKTDLIDEQGECAANRQIIYDQCFRGIHDNIIEDKEIMMALMMGDALINDGGDHFDVQFDVSLLHRWTPSIVQKVRNILDVTYLAHLHNNTIPLEDEKESQNESSSRSKINTSVQPIAFRILTTGPMDGRDVKLRSDGQERPLHRTPSSALNETTYIDWITRSRMHNERVHYQSYFRLWPFRSSTKRDTCDLKFDLQGDSRFCIRTSISLANGAGEDYRGGTNLFVDNHLSNYANPSRRIARGVSIDGSKGRIVVNTGGSENLQCRFPTRSGLRAELQIWWNCEAK</sequence>
<dbReference type="KEGG" id="fcy:FRACYDRAFT_232764"/>
<dbReference type="AlphaFoldDB" id="A0A1E7FWU3"/>
<dbReference type="EMBL" id="KV784353">
    <property type="protein sequence ID" value="OEU22605.1"/>
    <property type="molecule type" value="Genomic_DNA"/>
</dbReference>
<keyword evidence="1" id="KW-0812">Transmembrane</keyword>
<dbReference type="Proteomes" id="UP000095751">
    <property type="component" value="Unassembled WGS sequence"/>
</dbReference>
<name>A0A1E7FWU3_9STRA</name>
<gene>
    <name evidence="2" type="ORF">FRACYDRAFT_232764</name>
</gene>
<proteinExistence type="predicted"/>
<organism evidence="2 3">
    <name type="scientific">Fragilariopsis cylindrus CCMP1102</name>
    <dbReference type="NCBI Taxonomy" id="635003"/>
    <lineage>
        <taxon>Eukaryota</taxon>
        <taxon>Sar</taxon>
        <taxon>Stramenopiles</taxon>
        <taxon>Ochrophyta</taxon>
        <taxon>Bacillariophyta</taxon>
        <taxon>Bacillariophyceae</taxon>
        <taxon>Bacillariophycidae</taxon>
        <taxon>Bacillariales</taxon>
        <taxon>Bacillariaceae</taxon>
        <taxon>Fragilariopsis</taxon>
    </lineage>
</organism>
<accession>A0A1E7FWU3</accession>
<protein>
    <submittedName>
        <fullName evidence="2">Uncharacterized protein</fullName>
    </submittedName>
</protein>
<dbReference type="InParanoid" id="A0A1E7FWU3"/>
<dbReference type="OrthoDB" id="46945at2759"/>
<evidence type="ECO:0000256" key="1">
    <source>
        <dbReference type="SAM" id="Phobius"/>
    </source>
</evidence>
<keyword evidence="1" id="KW-0472">Membrane</keyword>
<keyword evidence="1" id="KW-1133">Transmembrane helix</keyword>
<feature type="transmembrane region" description="Helical" evidence="1">
    <location>
        <begin position="184"/>
        <end position="203"/>
    </location>
</feature>
<keyword evidence="3" id="KW-1185">Reference proteome</keyword>
<reference evidence="2 3" key="1">
    <citation type="submission" date="2016-09" db="EMBL/GenBank/DDBJ databases">
        <title>Extensive genetic diversity and differential bi-allelic expression allows diatom success in the polar Southern Ocean.</title>
        <authorList>
            <consortium name="DOE Joint Genome Institute"/>
            <person name="Mock T."/>
            <person name="Otillar R.P."/>
            <person name="Strauss J."/>
            <person name="Dupont C."/>
            <person name="Frickenhaus S."/>
            <person name="Maumus F."/>
            <person name="Mcmullan M."/>
            <person name="Sanges R."/>
            <person name="Schmutz J."/>
            <person name="Toseland A."/>
            <person name="Valas R."/>
            <person name="Veluchamy A."/>
            <person name="Ward B.J."/>
            <person name="Allen A."/>
            <person name="Barry K."/>
            <person name="Falciatore A."/>
            <person name="Ferrante M."/>
            <person name="Fortunato A.E."/>
            <person name="Gloeckner G."/>
            <person name="Gruber A."/>
            <person name="Hipkin R."/>
            <person name="Janech M."/>
            <person name="Kroth P."/>
            <person name="Leese F."/>
            <person name="Lindquist E."/>
            <person name="Lyon B.R."/>
            <person name="Martin J."/>
            <person name="Mayer C."/>
            <person name="Parker M."/>
            <person name="Quesneville H."/>
            <person name="Raymond J."/>
            <person name="Uhlig C."/>
            <person name="Valentin K.U."/>
            <person name="Worden A.Z."/>
            <person name="Armbrust E.V."/>
            <person name="Bowler C."/>
            <person name="Green B."/>
            <person name="Moulton V."/>
            <person name="Van Oosterhout C."/>
            <person name="Grigoriev I."/>
        </authorList>
    </citation>
    <scope>NUCLEOTIDE SEQUENCE [LARGE SCALE GENOMIC DNA]</scope>
    <source>
        <strain evidence="2 3">CCMP1102</strain>
    </source>
</reference>